<comment type="similarity">
    <text evidence="7">Belongs to the binding-protein-dependent transport system permease family.</text>
</comment>
<evidence type="ECO:0000259" key="8">
    <source>
        <dbReference type="PROSITE" id="PS50928"/>
    </source>
</evidence>
<feature type="transmembrane region" description="Helical" evidence="7">
    <location>
        <begin position="12"/>
        <end position="30"/>
    </location>
</feature>
<evidence type="ECO:0000256" key="2">
    <source>
        <dbReference type="ARBA" id="ARBA00022448"/>
    </source>
</evidence>
<keyword evidence="3" id="KW-1003">Cell membrane</keyword>
<dbReference type="OrthoDB" id="24153at2"/>
<evidence type="ECO:0000313" key="9">
    <source>
        <dbReference type="EMBL" id="MVP01875.1"/>
    </source>
</evidence>
<evidence type="ECO:0000256" key="1">
    <source>
        <dbReference type="ARBA" id="ARBA00004651"/>
    </source>
</evidence>
<dbReference type="GO" id="GO:0071916">
    <property type="term" value="F:dipeptide transmembrane transporter activity"/>
    <property type="evidence" value="ECO:0007669"/>
    <property type="project" value="TreeGrafter"/>
</dbReference>
<dbReference type="RefSeq" id="WP_157338297.1">
    <property type="nucleotide sequence ID" value="NZ_RHLK01000016.1"/>
</dbReference>
<evidence type="ECO:0000256" key="3">
    <source>
        <dbReference type="ARBA" id="ARBA00022475"/>
    </source>
</evidence>
<comment type="caution">
    <text evidence="9">The sequence shown here is derived from an EMBL/GenBank/DDBJ whole genome shotgun (WGS) entry which is preliminary data.</text>
</comment>
<evidence type="ECO:0000256" key="6">
    <source>
        <dbReference type="ARBA" id="ARBA00023136"/>
    </source>
</evidence>
<name>A0A7X3FLK0_9BACL</name>
<keyword evidence="10" id="KW-1185">Reference proteome</keyword>
<evidence type="ECO:0000313" key="10">
    <source>
        <dbReference type="Proteomes" id="UP000490800"/>
    </source>
</evidence>
<proteinExistence type="inferred from homology"/>
<dbReference type="PANTHER" id="PTHR43163">
    <property type="entry name" value="DIPEPTIDE TRANSPORT SYSTEM PERMEASE PROTEIN DPPB-RELATED"/>
    <property type="match status" value="1"/>
</dbReference>
<dbReference type="PANTHER" id="PTHR43163:SF6">
    <property type="entry name" value="DIPEPTIDE TRANSPORT SYSTEM PERMEASE PROTEIN DPPB-RELATED"/>
    <property type="match status" value="1"/>
</dbReference>
<feature type="domain" description="ABC transmembrane type-1" evidence="8">
    <location>
        <begin position="96"/>
        <end position="297"/>
    </location>
</feature>
<dbReference type="InterPro" id="IPR000515">
    <property type="entry name" value="MetI-like"/>
</dbReference>
<accession>A0A7X3FLK0</accession>
<protein>
    <submittedName>
        <fullName evidence="9">ABC transporter permease subunit</fullName>
    </submittedName>
</protein>
<dbReference type="GO" id="GO:0005886">
    <property type="term" value="C:plasma membrane"/>
    <property type="evidence" value="ECO:0007669"/>
    <property type="project" value="UniProtKB-SubCell"/>
</dbReference>
<evidence type="ECO:0000256" key="4">
    <source>
        <dbReference type="ARBA" id="ARBA00022692"/>
    </source>
</evidence>
<dbReference type="Gene3D" id="1.10.3720.10">
    <property type="entry name" value="MetI-like"/>
    <property type="match status" value="1"/>
</dbReference>
<evidence type="ECO:0000256" key="7">
    <source>
        <dbReference type="RuleBase" id="RU363032"/>
    </source>
</evidence>
<dbReference type="AlphaFoldDB" id="A0A7X3FLK0"/>
<keyword evidence="4 7" id="KW-0812">Transmembrane</keyword>
<reference evidence="9 10" key="1">
    <citation type="journal article" date="2019" name="Microorganisms">
        <title>Paenibacillus lutrae sp. nov., A Chitinolytic Species Isolated from A River Otter in Castril Natural Park, Granada, Spain.</title>
        <authorList>
            <person name="Rodriguez M."/>
            <person name="Reina J.C."/>
            <person name="Bejar V."/>
            <person name="Llamas I."/>
        </authorList>
    </citation>
    <scope>NUCLEOTIDE SEQUENCE [LARGE SCALE GENOMIC DNA]</scope>
    <source>
        <strain evidence="9 10">N10</strain>
    </source>
</reference>
<dbReference type="Pfam" id="PF00528">
    <property type="entry name" value="BPD_transp_1"/>
    <property type="match status" value="1"/>
</dbReference>
<feature type="transmembrane region" description="Helical" evidence="7">
    <location>
        <begin position="170"/>
        <end position="190"/>
    </location>
</feature>
<dbReference type="Pfam" id="PF19300">
    <property type="entry name" value="BPD_transp_1_N"/>
    <property type="match status" value="1"/>
</dbReference>
<feature type="transmembrane region" description="Helical" evidence="7">
    <location>
        <begin position="274"/>
        <end position="300"/>
    </location>
</feature>
<organism evidence="9 10">
    <name type="scientific">Paenibacillus lutrae</name>
    <dbReference type="NCBI Taxonomy" id="2078573"/>
    <lineage>
        <taxon>Bacteria</taxon>
        <taxon>Bacillati</taxon>
        <taxon>Bacillota</taxon>
        <taxon>Bacilli</taxon>
        <taxon>Bacillales</taxon>
        <taxon>Paenibacillaceae</taxon>
        <taxon>Paenibacillus</taxon>
    </lineage>
</organism>
<keyword evidence="6 7" id="KW-0472">Membrane</keyword>
<feature type="transmembrane region" description="Helical" evidence="7">
    <location>
        <begin position="135"/>
        <end position="158"/>
    </location>
</feature>
<evidence type="ECO:0000256" key="5">
    <source>
        <dbReference type="ARBA" id="ARBA00022989"/>
    </source>
</evidence>
<feature type="transmembrane region" description="Helical" evidence="7">
    <location>
        <begin position="100"/>
        <end position="123"/>
    </location>
</feature>
<dbReference type="InterPro" id="IPR035906">
    <property type="entry name" value="MetI-like_sf"/>
</dbReference>
<dbReference type="EMBL" id="RHLK01000016">
    <property type="protein sequence ID" value="MVP01875.1"/>
    <property type="molecule type" value="Genomic_DNA"/>
</dbReference>
<comment type="subcellular location">
    <subcellularLocation>
        <location evidence="1 7">Cell membrane</location>
        <topology evidence="1 7">Multi-pass membrane protein</topology>
    </subcellularLocation>
</comment>
<dbReference type="Proteomes" id="UP000490800">
    <property type="component" value="Unassembled WGS sequence"/>
</dbReference>
<keyword evidence="2 7" id="KW-0813">Transport</keyword>
<gene>
    <name evidence="9" type="ORF">EDM21_20560</name>
</gene>
<dbReference type="InterPro" id="IPR045621">
    <property type="entry name" value="BPD_transp_1_N"/>
</dbReference>
<dbReference type="PROSITE" id="PS50928">
    <property type="entry name" value="ABC_TM1"/>
    <property type="match status" value="1"/>
</dbReference>
<feature type="transmembrane region" description="Helical" evidence="7">
    <location>
        <begin position="228"/>
        <end position="254"/>
    </location>
</feature>
<sequence length="310" mass="33447">MALAIIRRIISSMLVIAGASVLVFFILYLLPGDPVLIMLAGTTTTAEAAANLRHQLGLDQPVFMQFIQYAGDLLRGDFGKSIVNEDPVLPKILEQFPATAALTAAGTLIALLTGIWLGVLSAVHRSGVIDLLARVISLFGISMPTFWSGILLILIFSVHLDWFPAMGSEGWRSLVLPALALGLVGSGFIVRMVRSSMLDVMNEPFITTLRSKGLPERIILYKHALRSALIPALTMIGIQIGELMAGAVVIETVFSRQGIGRLLGGAIMAKDLPVVQGVVFFTAIIYVLINLLVDLSYTLIDPRVKRASSR</sequence>
<keyword evidence="5 7" id="KW-1133">Transmembrane helix</keyword>
<dbReference type="SUPFAM" id="SSF161098">
    <property type="entry name" value="MetI-like"/>
    <property type="match status" value="1"/>
</dbReference>